<proteinExistence type="predicted"/>
<name>A0A7Y9JLJ8_9MICO</name>
<dbReference type="PANTHER" id="PTHR43252:SF4">
    <property type="entry name" value="TRANSCRIPTIONAL REGULATORY PROTEIN"/>
    <property type="match status" value="1"/>
</dbReference>
<dbReference type="GO" id="GO:0003677">
    <property type="term" value="F:DNA binding"/>
    <property type="evidence" value="ECO:0007669"/>
    <property type="project" value="UniProtKB-KW"/>
</dbReference>
<evidence type="ECO:0000259" key="2">
    <source>
        <dbReference type="Pfam" id="PF10400"/>
    </source>
</evidence>
<dbReference type="InterPro" id="IPR036388">
    <property type="entry name" value="WH-like_DNA-bd_sf"/>
</dbReference>
<keyword evidence="4" id="KW-1185">Reference proteome</keyword>
<dbReference type="InterPro" id="IPR018309">
    <property type="entry name" value="Tscrpt_reg_PadR_C"/>
</dbReference>
<gene>
    <name evidence="3" type="ORF">BKA02_000837</name>
</gene>
<dbReference type="Proteomes" id="UP000552045">
    <property type="component" value="Unassembled WGS sequence"/>
</dbReference>
<sequence length="191" mass="22494">MSLPHAILGVLEARPMTGYELTRFFESTARWVWTAPQSQIYPLLRKLEDSGWVEGEHQLRGKHQRRTEYSITPTGLTELRRWLGEPHEEPSQRDGLLLKALFFDLSEPENAQAVLEEHITELQDRIEQWSAHRAMLLAQETPLLTERLKNRPAQDHRRISELKAHVFDYLIRQGKLRQQWCQETLELVHTN</sequence>
<protein>
    <submittedName>
        <fullName evidence="3">DNA-binding PadR family transcriptional regulator</fullName>
    </submittedName>
</protein>
<evidence type="ECO:0000259" key="1">
    <source>
        <dbReference type="Pfam" id="PF03551"/>
    </source>
</evidence>
<dbReference type="Pfam" id="PF10400">
    <property type="entry name" value="Vir_act_alpha_C"/>
    <property type="match status" value="1"/>
</dbReference>
<dbReference type="Gene3D" id="1.10.10.10">
    <property type="entry name" value="Winged helix-like DNA-binding domain superfamily/Winged helix DNA-binding domain"/>
    <property type="match status" value="1"/>
</dbReference>
<keyword evidence="3" id="KW-0238">DNA-binding</keyword>
<evidence type="ECO:0000313" key="4">
    <source>
        <dbReference type="Proteomes" id="UP000552045"/>
    </source>
</evidence>
<feature type="domain" description="Transcription regulator PadR N-terminal" evidence="1">
    <location>
        <begin position="7"/>
        <end position="80"/>
    </location>
</feature>
<dbReference type="PANTHER" id="PTHR43252">
    <property type="entry name" value="TRANSCRIPTIONAL REGULATOR YQJI"/>
    <property type="match status" value="1"/>
</dbReference>
<comment type="caution">
    <text evidence="3">The sequence shown here is derived from an EMBL/GenBank/DDBJ whole genome shotgun (WGS) entry which is preliminary data.</text>
</comment>
<dbReference type="AlphaFoldDB" id="A0A7Y9JLJ8"/>
<reference evidence="3 4" key="1">
    <citation type="submission" date="2020-07" db="EMBL/GenBank/DDBJ databases">
        <title>Sequencing the genomes of 1000 actinobacteria strains.</title>
        <authorList>
            <person name="Klenk H.-P."/>
        </authorList>
    </citation>
    <scope>NUCLEOTIDE SEQUENCE [LARGE SCALE GENOMIC DNA]</scope>
    <source>
        <strain evidence="3 4">DSM 22185</strain>
    </source>
</reference>
<feature type="domain" description="Transcription regulator PadR C-terminal" evidence="2">
    <location>
        <begin position="93"/>
        <end position="187"/>
    </location>
</feature>
<dbReference type="SUPFAM" id="SSF46785">
    <property type="entry name" value="Winged helix' DNA-binding domain"/>
    <property type="match status" value="1"/>
</dbReference>
<organism evidence="3 4">
    <name type="scientific">Microbacterium pseudoresistens</name>
    <dbReference type="NCBI Taxonomy" id="640634"/>
    <lineage>
        <taxon>Bacteria</taxon>
        <taxon>Bacillati</taxon>
        <taxon>Actinomycetota</taxon>
        <taxon>Actinomycetes</taxon>
        <taxon>Micrococcales</taxon>
        <taxon>Microbacteriaceae</taxon>
        <taxon>Microbacterium</taxon>
    </lineage>
</organism>
<dbReference type="InterPro" id="IPR036390">
    <property type="entry name" value="WH_DNA-bd_sf"/>
</dbReference>
<accession>A0A7Y9JLJ8</accession>
<evidence type="ECO:0000313" key="3">
    <source>
        <dbReference type="EMBL" id="NYD53782.1"/>
    </source>
</evidence>
<dbReference type="InterPro" id="IPR005149">
    <property type="entry name" value="Tscrpt_reg_PadR_N"/>
</dbReference>
<dbReference type="EMBL" id="JACCBH010000001">
    <property type="protein sequence ID" value="NYD53782.1"/>
    <property type="molecule type" value="Genomic_DNA"/>
</dbReference>
<dbReference type="RefSeq" id="WP_179431596.1">
    <property type="nucleotide sequence ID" value="NZ_BAABLC010000007.1"/>
</dbReference>
<dbReference type="Pfam" id="PF03551">
    <property type="entry name" value="PadR"/>
    <property type="match status" value="1"/>
</dbReference>